<gene>
    <name evidence="1" type="ORF">TH53_23150</name>
</gene>
<accession>A0A0D0GCE7</accession>
<proteinExistence type="predicted"/>
<dbReference type="Proteomes" id="UP000032049">
    <property type="component" value="Unassembled WGS sequence"/>
</dbReference>
<name>A0A0D0GCE7_9SPHI</name>
<dbReference type="AlphaFoldDB" id="A0A0D0GCE7"/>
<comment type="caution">
    <text evidence="1">The sequence shown here is derived from an EMBL/GenBank/DDBJ whole genome shotgun (WGS) entry which is preliminary data.</text>
</comment>
<dbReference type="EMBL" id="JXRA01000119">
    <property type="protein sequence ID" value="KIO75017.1"/>
    <property type="molecule type" value="Genomic_DNA"/>
</dbReference>
<reference evidence="1 2" key="1">
    <citation type="submission" date="2015-01" db="EMBL/GenBank/DDBJ databases">
        <title>Draft genome sequence of Pedobacter sp. NL19 isolated from sludge of an effluent treatment pond in an abandoned uranium mine.</title>
        <authorList>
            <person name="Santos T."/>
            <person name="Caetano T."/>
            <person name="Covas C."/>
            <person name="Cruz A."/>
            <person name="Mendo S."/>
        </authorList>
    </citation>
    <scope>NUCLEOTIDE SEQUENCE [LARGE SCALE GENOMIC DNA]</scope>
    <source>
        <strain evidence="1 2">NL19</strain>
    </source>
</reference>
<keyword evidence="2" id="KW-1185">Reference proteome</keyword>
<organism evidence="1 2">
    <name type="scientific">Pedobacter lusitanus</name>
    <dbReference type="NCBI Taxonomy" id="1503925"/>
    <lineage>
        <taxon>Bacteria</taxon>
        <taxon>Pseudomonadati</taxon>
        <taxon>Bacteroidota</taxon>
        <taxon>Sphingobacteriia</taxon>
        <taxon>Sphingobacteriales</taxon>
        <taxon>Sphingobacteriaceae</taxon>
        <taxon>Pedobacter</taxon>
    </lineage>
</organism>
<evidence type="ECO:0000313" key="2">
    <source>
        <dbReference type="Proteomes" id="UP000032049"/>
    </source>
</evidence>
<evidence type="ECO:0000313" key="1">
    <source>
        <dbReference type="EMBL" id="KIO75017.1"/>
    </source>
</evidence>
<sequence length="59" mass="6700">MNWKSGWEVIVLSFHKVILNGGFTFISDCKFKQFLSAANARIKPIIAKFKPFGRGRQLG</sequence>
<protein>
    <submittedName>
        <fullName evidence="1">Uncharacterized protein</fullName>
    </submittedName>
</protein>